<dbReference type="SUPFAM" id="SSF51905">
    <property type="entry name" value="FAD/NAD(P)-binding domain"/>
    <property type="match status" value="2"/>
</dbReference>
<dbReference type="GO" id="GO:0046872">
    <property type="term" value="F:metal ion binding"/>
    <property type="evidence" value="ECO:0007669"/>
    <property type="project" value="UniProtKB-KW"/>
</dbReference>
<evidence type="ECO:0000256" key="2">
    <source>
        <dbReference type="ARBA" id="ARBA00006561"/>
    </source>
</evidence>
<dbReference type="Gene3D" id="3.30.70.20">
    <property type="match status" value="2"/>
</dbReference>
<evidence type="ECO:0000313" key="10">
    <source>
        <dbReference type="EMBL" id="AEB08967.1"/>
    </source>
</evidence>
<dbReference type="InterPro" id="IPR017896">
    <property type="entry name" value="4Fe4S_Fe-S-bd"/>
</dbReference>
<dbReference type="AlphaFoldDB" id="F2NCA3"/>
<dbReference type="PANTHER" id="PTHR43498:SF1">
    <property type="entry name" value="COB--COM HETERODISULFIDE REDUCTASE IRON-SULFUR SUBUNIT A"/>
    <property type="match status" value="1"/>
</dbReference>
<evidence type="ECO:0000256" key="1">
    <source>
        <dbReference type="ARBA" id="ARBA00001974"/>
    </source>
</evidence>
<dbReference type="InterPro" id="IPR036188">
    <property type="entry name" value="FAD/NAD-bd_sf"/>
</dbReference>
<keyword evidence="4" id="KW-0479">Metal-binding</keyword>
<dbReference type="GO" id="GO:0016491">
    <property type="term" value="F:oxidoreductase activity"/>
    <property type="evidence" value="ECO:0007669"/>
    <property type="project" value="UniProtKB-KW"/>
</dbReference>
<keyword evidence="8" id="KW-0411">Iron-sulfur</keyword>
<feature type="domain" description="4Fe-4S ferredoxin-type" evidence="9">
    <location>
        <begin position="160"/>
        <end position="194"/>
    </location>
</feature>
<keyword evidence="3" id="KW-0004">4Fe-4S</keyword>
<dbReference type="Proteomes" id="UP000000483">
    <property type="component" value="Chromosome"/>
</dbReference>
<dbReference type="Pfam" id="PF00037">
    <property type="entry name" value="Fer4"/>
    <property type="match status" value="1"/>
</dbReference>
<sequence>MVECGCGMSLNRPLESVAERRVLVIGGGIGGIQAALDCAALGLPVTLIEEGPSVGGVMAQLDKTFPTNDCAMCILSPRLLEISRNPAIELVTCSRVLQIEGEAGDFRVVIHRRPRYVNISACTGCGECTRVCPVKMPDPYNQGLNQTKAIHLPFPQAVPLAAIINPQVCRFFQGKKCGACIKVCPAGAINLQEQPEEWTLRAGAVIFAAGIQAASAAHIPHRDHPDVVTSLEFERMLSATGPYAGKLCRPSDSRPPEKIAFIQCVGSRDPRLGANYCSSVCCTASLKEAVMATEISGGGLQTAIFYMDLRIPGKGFERYLQQAEQHGVRLVRSRVAEVVPRLQGGIDVHFTDAQGASCIETFDLVVLAVGLKTPSLWSTLANKWGLALNAFGFIAASPVQPVQTSRPGVFVCGAAREPMDISETVTSASAAAAAASQLLGIIPRRRKSDVQPRQPAAIPDFPVRIGVFLCHCGTNIAGVLDLTTLAASLRHLDGVVHVEEKLFACSLESTKQIAEVIQTKGLNRIVVAACTPRTHEPVFREVVSSVGLNPGYVVMANVREQCAWVHQRERAQAMEKAGQLVAMTVEQAKNLPPILSQSFPIIPQALIIGGGVAGMSAALNLADQGYQCYLIEKSPCLGGIANSLHSLLEGTRPQEFVQQLSSLVLGHPNIKVYANAEVVGLKGHCGQFRSQVRWRTPVGCEELQLEHGVIIAATGGREFKPDNRYFYGEDPRVVTQLELEAQIRSDSLTLGKTPAIVMIQCVGSREPEHPYCSRVCCATAIKNAMLLLQQRPLADIAVLYRDIRAYGFKEEHYVKAKEQGVRFLPYAAQRPPRVIARRHRALLVEVWDELLEREVQLQADLVVLSAGIEPGADTAQVAQLLGVQRTPEGFFLEAHQKLKPVEAASEGIFICGLAHSPRSLPETVLQAQAAAAGAARILSQPAFASGEYFATIRSPNCRRCLSCLAICPFGAVSLGEKGRPTIHVELCRGCGLCAAQCPAQAISMSRLTEPELEAQIHGSFFALDREKHA</sequence>
<dbReference type="HOGENOM" id="CLU_004231_2_0_7"/>
<reference evidence="11" key="2">
    <citation type="submission" date="2011-03" db="EMBL/GenBank/DDBJ databases">
        <title>The complete genome of Desulfobacca acetoxidans DSM 11109.</title>
        <authorList>
            <consortium name="US DOE Joint Genome Institute (JGI-PGF)"/>
            <person name="Lucas S."/>
            <person name="Copeland A."/>
            <person name="Lapidus A."/>
            <person name="Bruce D."/>
            <person name="Goodwin L."/>
            <person name="Pitluck S."/>
            <person name="Peters L."/>
            <person name="Kyrpides N."/>
            <person name="Mavromatis K."/>
            <person name="Ivanova N."/>
            <person name="Ovchinnikova G."/>
            <person name="Teshima H."/>
            <person name="Detter J.C."/>
            <person name="Han C."/>
            <person name="Land M."/>
            <person name="Hauser L."/>
            <person name="Markowitz V."/>
            <person name="Cheng J.-F."/>
            <person name="Hugenholtz P."/>
            <person name="Woyke T."/>
            <person name="Wu D."/>
            <person name="Spring S."/>
            <person name="Schueler E."/>
            <person name="Brambilla E."/>
            <person name="Klenk H.-P."/>
            <person name="Eisen J.A."/>
        </authorList>
    </citation>
    <scope>NUCLEOTIDE SEQUENCE [LARGE SCALE GENOMIC DNA]</scope>
    <source>
        <strain evidence="11">ATCC 700848 / DSM 11109 / ASRB2</strain>
    </source>
</reference>
<feature type="domain" description="4Fe-4S ferredoxin-type" evidence="9">
    <location>
        <begin position="978"/>
        <end position="1007"/>
    </location>
</feature>
<dbReference type="Gene3D" id="3.50.50.60">
    <property type="entry name" value="FAD/NAD(P)-binding domain"/>
    <property type="match status" value="2"/>
</dbReference>
<dbReference type="InterPro" id="IPR023753">
    <property type="entry name" value="FAD/NAD-binding_dom"/>
</dbReference>
<dbReference type="Pfam" id="PF12838">
    <property type="entry name" value="Fer4_7"/>
    <property type="match status" value="1"/>
</dbReference>
<dbReference type="PANTHER" id="PTHR43498">
    <property type="entry name" value="FERREDOXIN:COB-COM HETERODISULFIDE REDUCTASE SUBUNIT A"/>
    <property type="match status" value="1"/>
</dbReference>
<keyword evidence="6" id="KW-0560">Oxidoreductase</keyword>
<reference evidence="10 11" key="1">
    <citation type="journal article" date="2011" name="Stand. Genomic Sci.">
        <title>Complete genome sequence of the acetate-degrading sulfate reducer Desulfobacca acetoxidans type strain (ASRB2).</title>
        <authorList>
            <person name="Goker M."/>
            <person name="Teshima H."/>
            <person name="Lapidus A."/>
            <person name="Nolan M."/>
            <person name="Lucas S."/>
            <person name="Hammon N."/>
            <person name="Deshpande S."/>
            <person name="Cheng J.F."/>
            <person name="Tapia R."/>
            <person name="Han C."/>
            <person name="Goodwin L."/>
            <person name="Pitluck S."/>
            <person name="Huntemann M."/>
            <person name="Liolios K."/>
            <person name="Ivanova N."/>
            <person name="Pagani I."/>
            <person name="Mavromatis K."/>
            <person name="Ovchinikova G."/>
            <person name="Pati A."/>
            <person name="Chen A."/>
            <person name="Palaniappan K."/>
            <person name="Land M."/>
            <person name="Hauser L."/>
            <person name="Brambilla E.M."/>
            <person name="Rohde M."/>
            <person name="Spring S."/>
            <person name="Detter J.C."/>
            <person name="Woyke T."/>
            <person name="Bristow J."/>
            <person name="Eisen J.A."/>
            <person name="Markowitz V."/>
            <person name="Hugenholtz P."/>
            <person name="Kyrpides N.C."/>
            <person name="Klenk H.P."/>
        </authorList>
    </citation>
    <scope>NUCLEOTIDE SEQUENCE [LARGE SCALE GENOMIC DNA]</scope>
    <source>
        <strain evidence="11">ATCC 700848 / DSM 11109 / ASRB2</strain>
    </source>
</reference>
<dbReference type="EMBL" id="CP002629">
    <property type="protein sequence ID" value="AEB08967.1"/>
    <property type="molecule type" value="Genomic_DNA"/>
</dbReference>
<dbReference type="Pfam" id="PF07992">
    <property type="entry name" value="Pyr_redox_2"/>
    <property type="match status" value="1"/>
</dbReference>
<evidence type="ECO:0000256" key="8">
    <source>
        <dbReference type="ARBA" id="ARBA00023014"/>
    </source>
</evidence>
<gene>
    <name evidence="10" type="ordered locus">Desac_1103</name>
</gene>
<proteinExistence type="inferred from homology"/>
<keyword evidence="5" id="KW-0285">Flavoprotein</keyword>
<feature type="domain" description="4Fe-4S ferredoxin-type" evidence="9">
    <location>
        <begin position="112"/>
        <end position="142"/>
    </location>
</feature>
<dbReference type="SUPFAM" id="SSF54862">
    <property type="entry name" value="4Fe-4S ferredoxins"/>
    <property type="match status" value="1"/>
</dbReference>
<dbReference type="Pfam" id="PF12800">
    <property type="entry name" value="Fer4_4"/>
    <property type="match status" value="1"/>
</dbReference>
<comment type="similarity">
    <text evidence="2">Belongs to the HdrA family.</text>
</comment>
<evidence type="ECO:0000259" key="9">
    <source>
        <dbReference type="PROSITE" id="PS51379"/>
    </source>
</evidence>
<keyword evidence="5" id="KW-0274">FAD</keyword>
<dbReference type="GO" id="GO:0051539">
    <property type="term" value="F:4 iron, 4 sulfur cluster binding"/>
    <property type="evidence" value="ECO:0007669"/>
    <property type="project" value="UniProtKB-KW"/>
</dbReference>
<dbReference type="STRING" id="880072.Desac_1103"/>
<dbReference type="Pfam" id="PF12831">
    <property type="entry name" value="FAD_oxidored"/>
    <property type="match status" value="1"/>
</dbReference>
<evidence type="ECO:0000256" key="3">
    <source>
        <dbReference type="ARBA" id="ARBA00022485"/>
    </source>
</evidence>
<feature type="domain" description="4Fe-4S ferredoxin-type" evidence="9">
    <location>
        <begin position="948"/>
        <end position="977"/>
    </location>
</feature>
<dbReference type="InterPro" id="IPR039650">
    <property type="entry name" value="HdrA-like"/>
</dbReference>
<name>F2NCA3_DESAR</name>
<evidence type="ECO:0000313" key="11">
    <source>
        <dbReference type="Proteomes" id="UP000000483"/>
    </source>
</evidence>
<protein>
    <submittedName>
        <fullName evidence="10">Fumarate reductase/succinate dehydrogenase flavoprotein domain protein</fullName>
    </submittedName>
</protein>
<dbReference type="eggNOG" id="COG1148">
    <property type="taxonomic scope" value="Bacteria"/>
</dbReference>
<keyword evidence="7" id="KW-0408">Iron</keyword>
<dbReference type="PROSITE" id="PS00198">
    <property type="entry name" value="4FE4S_FER_1"/>
    <property type="match status" value="2"/>
</dbReference>
<dbReference type="Gene3D" id="3.40.50.720">
    <property type="entry name" value="NAD(P)-binding Rossmann-like Domain"/>
    <property type="match status" value="1"/>
</dbReference>
<organism evidence="10 11">
    <name type="scientific">Desulfobacca acetoxidans (strain ATCC 700848 / DSM 11109 / ASRB2)</name>
    <dbReference type="NCBI Taxonomy" id="880072"/>
    <lineage>
        <taxon>Bacteria</taxon>
        <taxon>Pseudomonadati</taxon>
        <taxon>Thermodesulfobacteriota</taxon>
        <taxon>Desulfobaccia</taxon>
        <taxon>Desulfobaccales</taxon>
        <taxon>Desulfobaccaceae</taxon>
        <taxon>Desulfobacca</taxon>
    </lineage>
</organism>
<accession>F2NCA3</accession>
<evidence type="ECO:0000256" key="5">
    <source>
        <dbReference type="ARBA" id="ARBA00022827"/>
    </source>
</evidence>
<dbReference type="KEGG" id="dao:Desac_1103"/>
<evidence type="ECO:0000256" key="4">
    <source>
        <dbReference type="ARBA" id="ARBA00022723"/>
    </source>
</evidence>
<dbReference type="PROSITE" id="PS51379">
    <property type="entry name" value="4FE4S_FER_2"/>
    <property type="match status" value="4"/>
</dbReference>
<evidence type="ECO:0000256" key="6">
    <source>
        <dbReference type="ARBA" id="ARBA00023002"/>
    </source>
</evidence>
<dbReference type="InterPro" id="IPR017900">
    <property type="entry name" value="4Fe4S_Fe_S_CS"/>
</dbReference>
<evidence type="ECO:0000256" key="7">
    <source>
        <dbReference type="ARBA" id="ARBA00023004"/>
    </source>
</evidence>
<comment type="cofactor">
    <cofactor evidence="1">
        <name>FAD</name>
        <dbReference type="ChEBI" id="CHEBI:57692"/>
    </cofactor>
</comment>
<keyword evidence="11" id="KW-1185">Reference proteome</keyword>